<protein>
    <submittedName>
        <fullName evidence="3">Exopolyphosphatase-related proteins</fullName>
    </submittedName>
</protein>
<evidence type="ECO:0000259" key="2">
    <source>
        <dbReference type="Pfam" id="PF02272"/>
    </source>
</evidence>
<gene>
    <name evidence="3" type="primary">mgpa</name>
    <name evidence="3" type="ordered locus">LI0536</name>
</gene>
<evidence type="ECO:0000259" key="1">
    <source>
        <dbReference type="Pfam" id="PF01368"/>
    </source>
</evidence>
<dbReference type="InterPro" id="IPR003156">
    <property type="entry name" value="DHHA1_dom"/>
</dbReference>
<reference evidence="3 4" key="1">
    <citation type="submission" date="2005-11" db="EMBL/GenBank/DDBJ databases">
        <title>The complete genome sequence of Lawsonia intracellularis: the causative agent of proliferative enteropathy.</title>
        <authorList>
            <person name="Kaur K."/>
            <person name="Zhang Q."/>
            <person name="Beckler D."/>
            <person name="Munir S."/>
            <person name="Li L."/>
            <person name="Kinsley K."/>
            <person name="Herron L."/>
            <person name="Peterson A."/>
            <person name="May B."/>
            <person name="Singh S."/>
            <person name="Gebhart C."/>
            <person name="Kapur V."/>
        </authorList>
    </citation>
    <scope>NUCLEOTIDE SEQUENCE [LARGE SCALE GENOMIC DNA]</scope>
    <source>
        <strain evidence="3 4">PHE/MN1-00</strain>
    </source>
</reference>
<dbReference type="HOGENOM" id="CLU_039720_0_0_7"/>
<dbReference type="SUPFAM" id="SSF64182">
    <property type="entry name" value="DHH phosphoesterases"/>
    <property type="match status" value="1"/>
</dbReference>
<dbReference type="AlphaFoldDB" id="Q1MQY7"/>
<evidence type="ECO:0000313" key="4">
    <source>
        <dbReference type="Proteomes" id="UP000002430"/>
    </source>
</evidence>
<keyword evidence="4" id="KW-1185">Reference proteome</keyword>
<feature type="domain" description="DDH" evidence="1">
    <location>
        <begin position="20"/>
        <end position="163"/>
    </location>
</feature>
<dbReference type="Proteomes" id="UP000002430">
    <property type="component" value="Chromosome"/>
</dbReference>
<organism evidence="3 4">
    <name type="scientific">Lawsonia intracellularis (strain PHE/MN1-00)</name>
    <dbReference type="NCBI Taxonomy" id="363253"/>
    <lineage>
        <taxon>Bacteria</taxon>
        <taxon>Pseudomonadati</taxon>
        <taxon>Thermodesulfobacteriota</taxon>
        <taxon>Desulfovibrionia</taxon>
        <taxon>Desulfovibrionales</taxon>
        <taxon>Desulfovibrionaceae</taxon>
        <taxon>Lawsonia</taxon>
    </lineage>
</organism>
<sequence length="332" mass="36134">MANYPPSAEEIASLIQRYDRIVVTSHINPDGDAIGACGVVSYILKALGKRFIIYNATGIPYHLEWVPLPTKVITKLMDIPFKPELFIILDCGDIWRLGRELSSCLLEYQSINIDHHIGNPNFGTLANWVEPKAAATGQLVAAIAEVIGIPLTGELAQCLYLSIVTDTGSFAYSNTSPGVLHLAAKLIELGLNPSPIREQLDNQWPLAKFHLWGKLMQKIQLEYDGQIAISAVTLKTITDFGATKEDLEGFTEQIRKIKGVRVAALVREDPGESCKVSLRSSGTDNVQAVAIQFGGGGHFNAAGATIHEPIETAVKQILEAIQKITFSTTDVD</sequence>
<dbReference type="Pfam" id="PF02272">
    <property type="entry name" value="DHHA1"/>
    <property type="match status" value="1"/>
</dbReference>
<dbReference type="EMBL" id="AM180252">
    <property type="protein sequence ID" value="CAJ54590.1"/>
    <property type="molecule type" value="Genomic_DNA"/>
</dbReference>
<dbReference type="Gene3D" id="3.90.1640.10">
    <property type="entry name" value="inorganic pyrophosphatase (n-terminal core)"/>
    <property type="match status" value="1"/>
</dbReference>
<dbReference type="GO" id="GO:0003676">
    <property type="term" value="F:nucleic acid binding"/>
    <property type="evidence" value="ECO:0007669"/>
    <property type="project" value="InterPro"/>
</dbReference>
<accession>Q1MQY7</accession>
<dbReference type="OrthoDB" id="9803668at2"/>
<dbReference type="eggNOG" id="COG0618">
    <property type="taxonomic scope" value="Bacteria"/>
</dbReference>
<dbReference type="PANTHER" id="PTHR47618:SF1">
    <property type="entry name" value="BIFUNCTIONAL OLIGORIBONUCLEASE AND PAP PHOSPHATASE NRNA"/>
    <property type="match status" value="1"/>
</dbReference>
<dbReference type="KEGG" id="lip:LI0536"/>
<dbReference type="InterPro" id="IPR038763">
    <property type="entry name" value="DHH_sf"/>
</dbReference>
<evidence type="ECO:0000313" key="3">
    <source>
        <dbReference type="EMBL" id="CAJ54590.1"/>
    </source>
</evidence>
<name>Q1MQY7_LAWIP</name>
<dbReference type="STRING" id="363253.LI0536"/>
<dbReference type="Pfam" id="PF01368">
    <property type="entry name" value="DHH"/>
    <property type="match status" value="1"/>
</dbReference>
<dbReference type="RefSeq" id="WP_011526619.1">
    <property type="nucleotide sequence ID" value="NC_008011.1"/>
</dbReference>
<dbReference type="Gene3D" id="3.10.310.30">
    <property type="match status" value="1"/>
</dbReference>
<dbReference type="InterPro" id="IPR051319">
    <property type="entry name" value="Oligoribo/pAp-PDE_c-di-AMP_PDE"/>
</dbReference>
<proteinExistence type="predicted"/>
<feature type="domain" description="DHHA1" evidence="2">
    <location>
        <begin position="228"/>
        <end position="323"/>
    </location>
</feature>
<dbReference type="InterPro" id="IPR001667">
    <property type="entry name" value="DDH_dom"/>
</dbReference>
<dbReference type="PANTHER" id="PTHR47618">
    <property type="entry name" value="BIFUNCTIONAL OLIGORIBONUCLEASE AND PAP PHOSPHATASE NRNA"/>
    <property type="match status" value="1"/>
</dbReference>